<keyword evidence="4" id="KW-0808">Transferase</keyword>
<dbReference type="AlphaFoldDB" id="A0A7W3N2V7"/>
<evidence type="ECO:0000259" key="12">
    <source>
        <dbReference type="Pfam" id="PF07730"/>
    </source>
</evidence>
<feature type="transmembrane region" description="Helical" evidence="11">
    <location>
        <begin position="25"/>
        <end position="41"/>
    </location>
</feature>
<keyword evidence="5" id="KW-0547">Nucleotide-binding</keyword>
<dbReference type="PANTHER" id="PTHR24421:SF10">
    <property type="entry name" value="NITRATE_NITRITE SENSOR PROTEIN NARQ"/>
    <property type="match status" value="1"/>
</dbReference>
<dbReference type="EMBL" id="JACJII010000001">
    <property type="protein sequence ID" value="MBA9006566.1"/>
    <property type="molecule type" value="Genomic_DNA"/>
</dbReference>
<feature type="compositionally biased region" description="Low complexity" evidence="10">
    <location>
        <begin position="386"/>
        <end position="395"/>
    </location>
</feature>
<evidence type="ECO:0000256" key="11">
    <source>
        <dbReference type="SAM" id="Phobius"/>
    </source>
</evidence>
<keyword evidence="11" id="KW-0812">Transmembrane</keyword>
<feature type="transmembrane region" description="Helical" evidence="11">
    <location>
        <begin position="48"/>
        <end position="72"/>
    </location>
</feature>
<evidence type="ECO:0000256" key="1">
    <source>
        <dbReference type="ARBA" id="ARBA00000085"/>
    </source>
</evidence>
<feature type="transmembrane region" description="Helical" evidence="11">
    <location>
        <begin position="496"/>
        <end position="515"/>
    </location>
</feature>
<protein>
    <recommendedName>
        <fullName evidence="2">histidine kinase</fullName>
        <ecNumber evidence="2">2.7.13.3</ecNumber>
    </recommendedName>
</protein>
<evidence type="ECO:0000256" key="5">
    <source>
        <dbReference type="ARBA" id="ARBA00022741"/>
    </source>
</evidence>
<evidence type="ECO:0000256" key="9">
    <source>
        <dbReference type="SAM" id="Coils"/>
    </source>
</evidence>
<dbReference type="RefSeq" id="WP_182707443.1">
    <property type="nucleotide sequence ID" value="NZ_JACJII010000001.1"/>
</dbReference>
<accession>A0A7W3N2V7</accession>
<evidence type="ECO:0000256" key="10">
    <source>
        <dbReference type="SAM" id="MobiDB-lite"/>
    </source>
</evidence>
<reference evidence="13 14" key="1">
    <citation type="submission" date="2020-08" db="EMBL/GenBank/DDBJ databases">
        <title>Sequencing the genomes of 1000 actinobacteria strains.</title>
        <authorList>
            <person name="Klenk H.-P."/>
        </authorList>
    </citation>
    <scope>NUCLEOTIDE SEQUENCE [LARGE SCALE GENOMIC DNA]</scope>
    <source>
        <strain evidence="13 14">DSM 45823</strain>
    </source>
</reference>
<evidence type="ECO:0000313" key="13">
    <source>
        <dbReference type="EMBL" id="MBA9006566.1"/>
    </source>
</evidence>
<comment type="catalytic activity">
    <reaction evidence="1">
        <text>ATP + protein L-histidine = ADP + protein N-phospho-L-histidine.</text>
        <dbReference type="EC" id="2.7.13.3"/>
    </reaction>
</comment>
<proteinExistence type="predicted"/>
<keyword evidence="14" id="KW-1185">Reference proteome</keyword>
<sequence>MGTVVAAALVIAVDAVWMFPDRLPAWALPLYVVAIGLVFGLRERTGTGALAAALTLSAASGGSYALLVWAGFHAGHRVASSRAGAAVALAGALAYGTARVAESGAPPTAVAAECVVLLALPMAVGAYLAQHRRLVATLDDRNRRLRRERELLAERERLHERLRIARDVHDSLGHRLGLVSIQAAALEAGGLSEAQHKEALRQLADASRRAVDELHDLVGALRSPDEPLTRTRGVTDIPALVEDFRTSGVEVTLTERGTPGQVSAPAGEAAYRVVEEGLTNAAKHAPGHPVTVTLEWEPGALLLSVGNPRPITAANAPGHDLADPTERIALAGTPHPAEVANGTRHDPAGRGDLVGDASPSGTAVAADHARPGCPEQGGPTRGTVPAEAAEGAGDDVAGRAELSDLAGDPRSLRMAESAGHGGTGCAEQADPVGAARAAGGGGHGLAGLAERVGLVGGVLNVEDSEAGFRLRALIPAEQPAEPEPVPGTGALHRYRFAALVLAAAALLAAIGPVGAGHS</sequence>
<feature type="domain" description="Signal transduction histidine kinase subgroup 3 dimerisation and phosphoacceptor" evidence="12">
    <location>
        <begin position="160"/>
        <end position="225"/>
    </location>
</feature>
<dbReference type="GO" id="GO:0000155">
    <property type="term" value="F:phosphorelay sensor kinase activity"/>
    <property type="evidence" value="ECO:0007669"/>
    <property type="project" value="InterPro"/>
</dbReference>
<dbReference type="EC" id="2.7.13.3" evidence="2"/>
<dbReference type="GO" id="GO:0005524">
    <property type="term" value="F:ATP binding"/>
    <property type="evidence" value="ECO:0007669"/>
    <property type="project" value="UniProtKB-KW"/>
</dbReference>
<organism evidence="13 14">
    <name type="scientific">Thermomonospora cellulosilytica</name>
    <dbReference type="NCBI Taxonomy" id="1411118"/>
    <lineage>
        <taxon>Bacteria</taxon>
        <taxon>Bacillati</taxon>
        <taxon>Actinomycetota</taxon>
        <taxon>Actinomycetes</taxon>
        <taxon>Streptosporangiales</taxon>
        <taxon>Thermomonosporaceae</taxon>
        <taxon>Thermomonospora</taxon>
    </lineage>
</organism>
<gene>
    <name evidence="13" type="ORF">HNR21_005448</name>
</gene>
<feature type="region of interest" description="Disordered" evidence="10">
    <location>
        <begin position="337"/>
        <end position="397"/>
    </location>
</feature>
<dbReference type="PANTHER" id="PTHR24421">
    <property type="entry name" value="NITRATE/NITRITE SENSOR PROTEIN NARX-RELATED"/>
    <property type="match status" value="1"/>
</dbReference>
<dbReference type="Proteomes" id="UP000539313">
    <property type="component" value="Unassembled WGS sequence"/>
</dbReference>
<dbReference type="InterPro" id="IPR036890">
    <property type="entry name" value="HATPase_C_sf"/>
</dbReference>
<dbReference type="InterPro" id="IPR011712">
    <property type="entry name" value="Sig_transdc_His_kin_sub3_dim/P"/>
</dbReference>
<name>A0A7W3N2V7_9ACTN</name>
<evidence type="ECO:0000256" key="4">
    <source>
        <dbReference type="ARBA" id="ARBA00022679"/>
    </source>
</evidence>
<evidence type="ECO:0000256" key="7">
    <source>
        <dbReference type="ARBA" id="ARBA00022840"/>
    </source>
</evidence>
<keyword evidence="8" id="KW-0902">Two-component regulatory system</keyword>
<keyword evidence="3" id="KW-0597">Phosphoprotein</keyword>
<keyword evidence="7" id="KW-0067">ATP-binding</keyword>
<keyword evidence="11" id="KW-0472">Membrane</keyword>
<keyword evidence="11" id="KW-1133">Transmembrane helix</keyword>
<dbReference type="InterPro" id="IPR050482">
    <property type="entry name" value="Sensor_HK_TwoCompSys"/>
</dbReference>
<evidence type="ECO:0000313" key="14">
    <source>
        <dbReference type="Proteomes" id="UP000539313"/>
    </source>
</evidence>
<comment type="caution">
    <text evidence="13">The sequence shown here is derived from an EMBL/GenBank/DDBJ whole genome shotgun (WGS) entry which is preliminary data.</text>
</comment>
<evidence type="ECO:0000256" key="8">
    <source>
        <dbReference type="ARBA" id="ARBA00023012"/>
    </source>
</evidence>
<dbReference type="GO" id="GO:0016020">
    <property type="term" value="C:membrane"/>
    <property type="evidence" value="ECO:0007669"/>
    <property type="project" value="InterPro"/>
</dbReference>
<dbReference type="GO" id="GO:0046983">
    <property type="term" value="F:protein dimerization activity"/>
    <property type="evidence" value="ECO:0007669"/>
    <property type="project" value="InterPro"/>
</dbReference>
<feature type="transmembrane region" description="Helical" evidence="11">
    <location>
        <begin position="109"/>
        <end position="129"/>
    </location>
</feature>
<evidence type="ECO:0000256" key="6">
    <source>
        <dbReference type="ARBA" id="ARBA00022777"/>
    </source>
</evidence>
<dbReference type="Pfam" id="PF07730">
    <property type="entry name" value="HisKA_3"/>
    <property type="match status" value="1"/>
</dbReference>
<feature type="coiled-coil region" evidence="9">
    <location>
        <begin position="128"/>
        <end position="155"/>
    </location>
</feature>
<keyword evidence="9" id="KW-0175">Coiled coil</keyword>
<keyword evidence="6 13" id="KW-0418">Kinase</keyword>
<evidence type="ECO:0000256" key="2">
    <source>
        <dbReference type="ARBA" id="ARBA00012438"/>
    </source>
</evidence>
<evidence type="ECO:0000256" key="3">
    <source>
        <dbReference type="ARBA" id="ARBA00022553"/>
    </source>
</evidence>
<dbReference type="Gene3D" id="3.30.565.10">
    <property type="entry name" value="Histidine kinase-like ATPase, C-terminal domain"/>
    <property type="match status" value="2"/>
</dbReference>
<dbReference type="Gene3D" id="1.20.5.1930">
    <property type="match status" value="1"/>
</dbReference>